<gene>
    <name evidence="2" type="ORF">WMY93_014477</name>
</gene>
<evidence type="ECO:0000313" key="3">
    <source>
        <dbReference type="Proteomes" id="UP001460270"/>
    </source>
</evidence>
<reference evidence="3" key="1">
    <citation type="submission" date="2024-04" db="EMBL/GenBank/DDBJ databases">
        <title>Salinicola lusitanus LLJ914,a marine bacterium isolated from the Okinawa Trough.</title>
        <authorList>
            <person name="Li J."/>
        </authorList>
    </citation>
    <scope>NUCLEOTIDE SEQUENCE [LARGE SCALE GENOMIC DNA]</scope>
</reference>
<proteinExistence type="predicted"/>
<organism evidence="2 3">
    <name type="scientific">Mugilogobius chulae</name>
    <name type="common">yellowstripe goby</name>
    <dbReference type="NCBI Taxonomy" id="88201"/>
    <lineage>
        <taxon>Eukaryota</taxon>
        <taxon>Metazoa</taxon>
        <taxon>Chordata</taxon>
        <taxon>Craniata</taxon>
        <taxon>Vertebrata</taxon>
        <taxon>Euteleostomi</taxon>
        <taxon>Actinopterygii</taxon>
        <taxon>Neopterygii</taxon>
        <taxon>Teleostei</taxon>
        <taxon>Neoteleostei</taxon>
        <taxon>Acanthomorphata</taxon>
        <taxon>Gobiaria</taxon>
        <taxon>Gobiiformes</taxon>
        <taxon>Gobioidei</taxon>
        <taxon>Gobiidae</taxon>
        <taxon>Gobionellinae</taxon>
        <taxon>Mugilogobius</taxon>
    </lineage>
</organism>
<evidence type="ECO:0000256" key="1">
    <source>
        <dbReference type="SAM" id="MobiDB-lite"/>
    </source>
</evidence>
<dbReference type="Proteomes" id="UP001460270">
    <property type="component" value="Unassembled WGS sequence"/>
</dbReference>
<name>A0AAW0P4K1_9GOBI</name>
<protein>
    <submittedName>
        <fullName evidence="2">Uncharacterized protein</fullName>
    </submittedName>
</protein>
<dbReference type="AlphaFoldDB" id="A0AAW0P4K1"/>
<feature type="region of interest" description="Disordered" evidence="1">
    <location>
        <begin position="1"/>
        <end position="116"/>
    </location>
</feature>
<sequence length="226" mass="25642">MKHPTGPPAVSESSRERRRNTTYFLSSARARGGRVQVTAEQNSTERSRHRLSAETPDSRQQGPKNGRALIYCYNGATNQRKERNGRPRGSRDGQEGPEDVHCCFSPFPRHRPPRRSCVEDRGPWQGFEMPATDFIVVIAWAYVGTPDRRHTREREAEPGSESGPGRPETDPSQPGRAGTAGRQPRGQARPSHTYTPFYIYLLKKTPRTAFPSSIFFNLRPTRPYFF</sequence>
<feature type="compositionally biased region" description="Basic and acidic residues" evidence="1">
    <location>
        <begin position="148"/>
        <end position="157"/>
    </location>
</feature>
<feature type="compositionally biased region" description="Basic and acidic residues" evidence="1">
    <location>
        <begin position="79"/>
        <end position="101"/>
    </location>
</feature>
<comment type="caution">
    <text evidence="2">The sequence shown here is derived from an EMBL/GenBank/DDBJ whole genome shotgun (WGS) entry which is preliminary data.</text>
</comment>
<evidence type="ECO:0000313" key="2">
    <source>
        <dbReference type="EMBL" id="KAK7909793.1"/>
    </source>
</evidence>
<accession>A0AAW0P4K1</accession>
<feature type="region of interest" description="Disordered" evidence="1">
    <location>
        <begin position="148"/>
        <end position="191"/>
    </location>
</feature>
<keyword evidence="3" id="KW-1185">Reference proteome</keyword>
<dbReference type="EMBL" id="JBBPFD010000010">
    <property type="protein sequence ID" value="KAK7909793.1"/>
    <property type="molecule type" value="Genomic_DNA"/>
</dbReference>